<dbReference type="GO" id="GO:0004792">
    <property type="term" value="F:thiosulfate-cyanide sulfurtransferase activity"/>
    <property type="evidence" value="ECO:0007669"/>
    <property type="project" value="TreeGrafter"/>
</dbReference>
<dbReference type="Proteomes" id="UP000297938">
    <property type="component" value="Unassembled WGS sequence"/>
</dbReference>
<dbReference type="InterPro" id="IPR045886">
    <property type="entry name" value="ThiF/MoeB/HesA"/>
</dbReference>
<evidence type="ECO:0000259" key="2">
    <source>
        <dbReference type="Pfam" id="PF00899"/>
    </source>
</evidence>
<comment type="caution">
    <text evidence="3">The sequence shown here is derived from an EMBL/GenBank/DDBJ whole genome shotgun (WGS) entry which is preliminary data.</text>
</comment>
<name>A0A7Z8D0Q3_CARDV</name>
<dbReference type="GO" id="GO:0016779">
    <property type="term" value="F:nucleotidyltransferase activity"/>
    <property type="evidence" value="ECO:0007669"/>
    <property type="project" value="TreeGrafter"/>
</dbReference>
<evidence type="ECO:0000313" key="4">
    <source>
        <dbReference type="Proteomes" id="UP000297938"/>
    </source>
</evidence>
<reference evidence="3 4" key="1">
    <citation type="journal article" date="2018" name="Int. J. Food Microbiol.">
        <title>Growth of Carnobacterium spp. isolated from chilled vacuum-packaged meat under relevant acidic conditions.</title>
        <authorList>
            <person name="Zhang P."/>
            <person name="Badoni M."/>
            <person name="Ganzle M."/>
            <person name="Yang X."/>
        </authorList>
    </citation>
    <scope>NUCLEOTIDE SEQUENCE [LARGE SCALE GENOMIC DNA]</scope>
    <source>
        <strain evidence="3 4">B2</strain>
    </source>
</reference>
<dbReference type="InterPro" id="IPR035985">
    <property type="entry name" value="Ubiquitin-activating_enz"/>
</dbReference>
<dbReference type="EMBL" id="NRPP01000007">
    <property type="protein sequence ID" value="TFJ28478.1"/>
    <property type="molecule type" value="Genomic_DNA"/>
</dbReference>
<feature type="domain" description="THIF-type NAD/FAD binding fold" evidence="2">
    <location>
        <begin position="111"/>
        <end position="350"/>
    </location>
</feature>
<protein>
    <recommendedName>
        <fullName evidence="2">THIF-type NAD/FAD binding fold domain-containing protein</fullName>
    </recommendedName>
</protein>
<accession>A0A7Z8D0Q3</accession>
<dbReference type="Gene3D" id="3.40.50.720">
    <property type="entry name" value="NAD(P)-binding Rossmann-like Domain"/>
    <property type="match status" value="1"/>
</dbReference>
<evidence type="ECO:0000313" key="3">
    <source>
        <dbReference type="EMBL" id="TFJ28478.1"/>
    </source>
</evidence>
<gene>
    <name evidence="3" type="ORF">CKN69_02825</name>
</gene>
<dbReference type="GO" id="GO:0008641">
    <property type="term" value="F:ubiquitin-like modifier activating enzyme activity"/>
    <property type="evidence" value="ECO:0007669"/>
    <property type="project" value="InterPro"/>
</dbReference>
<dbReference type="GO" id="GO:0005737">
    <property type="term" value="C:cytoplasm"/>
    <property type="evidence" value="ECO:0007669"/>
    <property type="project" value="TreeGrafter"/>
</dbReference>
<keyword evidence="1" id="KW-0472">Membrane</keyword>
<dbReference type="AlphaFoldDB" id="A0A7Z8D0Q3"/>
<dbReference type="GO" id="GO:0032446">
    <property type="term" value="P:protein modification by small protein conjugation"/>
    <property type="evidence" value="ECO:0007669"/>
    <property type="project" value="TreeGrafter"/>
</dbReference>
<dbReference type="Pfam" id="PF00899">
    <property type="entry name" value="ThiF"/>
    <property type="match status" value="1"/>
</dbReference>
<dbReference type="SUPFAM" id="SSF69572">
    <property type="entry name" value="Activating enzymes of the ubiquitin-like proteins"/>
    <property type="match status" value="1"/>
</dbReference>
<sequence>MYPRIKKIYEPIVKINNTIHIYCINSELELIDETGDIKNLLDKFDGTMTIEEISRISNFSIEDINEFIESLDEYGIIENAFCENILSLDERERYKSNLNYFLHFSNLKQSSYSIQKKLLNSTVLVLGLGGSSIVTANFAGMGVKKIIGIDYDTVELGNLSRQFLFEEKDIGRLKTNVTKERVNKINSNTETLFINKKVVNSQQLLPLIKESDVVLNGIDQPTILATRWVNKACVDSKKVFVQGGVGDNKIMMQMFNSEGSGCFDCYLIKAMRDYPDFYKFLKKSYGVSFSDRNTAFAPNITFLGGILSKEVFNILVSTNSSTQSSYTLEFDAISMEKENYFEWDKEDECPTCGKNKIKDLVDIDALHNIACKGR</sequence>
<feature type="transmembrane region" description="Helical" evidence="1">
    <location>
        <begin position="118"/>
        <end position="139"/>
    </location>
</feature>
<keyword evidence="1" id="KW-0812">Transmembrane</keyword>
<dbReference type="RefSeq" id="WP_135025672.1">
    <property type="nucleotide sequence ID" value="NZ_JALRMP010000008.1"/>
</dbReference>
<dbReference type="PANTHER" id="PTHR10953">
    <property type="entry name" value="UBIQUITIN-ACTIVATING ENZYME E1"/>
    <property type="match status" value="1"/>
</dbReference>
<evidence type="ECO:0000256" key="1">
    <source>
        <dbReference type="SAM" id="Phobius"/>
    </source>
</evidence>
<organism evidence="3 4">
    <name type="scientific">Carnobacterium divergens</name>
    <name type="common">Lactobacillus divergens</name>
    <dbReference type="NCBI Taxonomy" id="2748"/>
    <lineage>
        <taxon>Bacteria</taxon>
        <taxon>Bacillati</taxon>
        <taxon>Bacillota</taxon>
        <taxon>Bacilli</taxon>
        <taxon>Lactobacillales</taxon>
        <taxon>Carnobacteriaceae</taxon>
        <taxon>Carnobacterium</taxon>
    </lineage>
</organism>
<proteinExistence type="predicted"/>
<keyword evidence="1" id="KW-1133">Transmembrane helix</keyword>
<dbReference type="PANTHER" id="PTHR10953:SF102">
    <property type="entry name" value="ADENYLYLTRANSFERASE AND SULFURTRANSFERASE MOCS3"/>
    <property type="match status" value="1"/>
</dbReference>
<dbReference type="InterPro" id="IPR000594">
    <property type="entry name" value="ThiF_NAD_FAD-bd"/>
</dbReference>